<evidence type="ECO:0000313" key="2">
    <source>
        <dbReference type="Proteomes" id="UP001498398"/>
    </source>
</evidence>
<proteinExistence type="predicted"/>
<dbReference type="InterPro" id="IPR011008">
    <property type="entry name" value="Dimeric_a/b-barrel"/>
</dbReference>
<reference evidence="1 2" key="1">
    <citation type="submission" date="2024-01" db="EMBL/GenBank/DDBJ databases">
        <title>A draft genome for the cacao thread blight pathogen Marasmiellus scandens.</title>
        <authorList>
            <person name="Baruah I.K."/>
            <person name="Leung J."/>
            <person name="Bukari Y."/>
            <person name="Amoako-Attah I."/>
            <person name="Meinhardt L.W."/>
            <person name="Bailey B.A."/>
            <person name="Cohen S.P."/>
        </authorList>
    </citation>
    <scope>NUCLEOTIDE SEQUENCE [LARGE SCALE GENOMIC DNA]</scope>
    <source>
        <strain evidence="1 2">GH-19</strain>
    </source>
</reference>
<dbReference type="Gene3D" id="3.30.70.100">
    <property type="match status" value="1"/>
</dbReference>
<dbReference type="EMBL" id="JBANRG010000001">
    <property type="protein sequence ID" value="KAK7472308.1"/>
    <property type="molecule type" value="Genomic_DNA"/>
</dbReference>
<gene>
    <name evidence="1" type="ORF">VKT23_000428</name>
</gene>
<sequence>MTTNVFFPSSQDRLLVVLARDKNTVDLKGVLRKLGVTSDCQVYQDEKTSIIFCLLDSATIDKADFDFGLGLECRLYSTQDPIVASGFIELPTSHILVSVAMTPNASSEKAFNDWYKKEHIPMLSRVPGWLASRRFNLISSTAETPKYLALHAWVSMSVFERSEYEAAVDTPWRTEIIDQVIERERFLLKVQPAASEVEGT</sequence>
<name>A0ABR1K9G5_9AGAR</name>
<organism evidence="1 2">
    <name type="scientific">Marasmiellus scandens</name>
    <dbReference type="NCBI Taxonomy" id="2682957"/>
    <lineage>
        <taxon>Eukaryota</taxon>
        <taxon>Fungi</taxon>
        <taxon>Dikarya</taxon>
        <taxon>Basidiomycota</taxon>
        <taxon>Agaricomycotina</taxon>
        <taxon>Agaricomycetes</taxon>
        <taxon>Agaricomycetidae</taxon>
        <taxon>Agaricales</taxon>
        <taxon>Marasmiineae</taxon>
        <taxon>Omphalotaceae</taxon>
        <taxon>Marasmiellus</taxon>
    </lineage>
</organism>
<protein>
    <recommendedName>
        <fullName evidence="3">Dimeric alpha-beta barrel</fullName>
    </recommendedName>
</protein>
<dbReference type="Proteomes" id="UP001498398">
    <property type="component" value="Unassembled WGS sequence"/>
</dbReference>
<dbReference type="SUPFAM" id="SSF54909">
    <property type="entry name" value="Dimeric alpha+beta barrel"/>
    <property type="match status" value="1"/>
</dbReference>
<evidence type="ECO:0008006" key="3">
    <source>
        <dbReference type="Google" id="ProtNLM"/>
    </source>
</evidence>
<keyword evidence="2" id="KW-1185">Reference proteome</keyword>
<comment type="caution">
    <text evidence="1">The sequence shown here is derived from an EMBL/GenBank/DDBJ whole genome shotgun (WGS) entry which is preliminary data.</text>
</comment>
<evidence type="ECO:0000313" key="1">
    <source>
        <dbReference type="EMBL" id="KAK7472308.1"/>
    </source>
</evidence>
<accession>A0ABR1K9G5</accession>